<dbReference type="PROSITE" id="PS50112">
    <property type="entry name" value="PAS"/>
    <property type="match status" value="2"/>
</dbReference>
<dbReference type="InterPro" id="IPR000700">
    <property type="entry name" value="PAS-assoc_C"/>
</dbReference>
<dbReference type="PANTHER" id="PTHR43065">
    <property type="entry name" value="SENSOR HISTIDINE KINASE"/>
    <property type="match status" value="1"/>
</dbReference>
<dbReference type="SUPFAM" id="SSF55874">
    <property type="entry name" value="ATPase domain of HSP90 chaperone/DNA topoisomerase II/histidine kinase"/>
    <property type="match status" value="1"/>
</dbReference>
<accession>A0A8T8K697</accession>
<keyword evidence="1" id="KW-0812">Transmembrane</keyword>
<feature type="transmembrane region" description="Helical" evidence="1">
    <location>
        <begin position="187"/>
        <end position="207"/>
    </location>
</feature>
<dbReference type="RefSeq" id="WP_211533597.1">
    <property type="nucleotide sequence ID" value="NZ_CP058560.1"/>
</dbReference>
<feature type="transmembrane region" description="Helical" evidence="1">
    <location>
        <begin position="86"/>
        <end position="106"/>
    </location>
</feature>
<dbReference type="SMART" id="SM00086">
    <property type="entry name" value="PAC"/>
    <property type="match status" value="2"/>
</dbReference>
<reference evidence="5" key="1">
    <citation type="submission" date="2020-07" db="EMBL/GenBank/DDBJ databases">
        <title>Methanobacterium. sp. MethCan genome.</title>
        <authorList>
            <person name="Postec A."/>
            <person name="Quemeneur M."/>
        </authorList>
    </citation>
    <scope>NUCLEOTIDE SEQUENCE</scope>
    <source>
        <strain evidence="5">MethCAN</strain>
    </source>
</reference>
<dbReference type="Proteomes" id="UP000681041">
    <property type="component" value="Chromosome"/>
</dbReference>
<dbReference type="CDD" id="cd00130">
    <property type="entry name" value="PAS"/>
    <property type="match status" value="2"/>
</dbReference>
<feature type="transmembrane region" description="Helical" evidence="1">
    <location>
        <begin position="228"/>
        <end position="248"/>
    </location>
</feature>
<keyword evidence="1" id="KW-0472">Membrane</keyword>
<gene>
    <name evidence="5" type="ORF">HYG87_02140</name>
</gene>
<dbReference type="KEGG" id="meme:HYG87_02140"/>
<dbReference type="Gene3D" id="3.30.450.20">
    <property type="entry name" value="PAS domain"/>
    <property type="match status" value="2"/>
</dbReference>
<feature type="domain" description="PAC" evidence="4">
    <location>
        <begin position="492"/>
        <end position="543"/>
    </location>
</feature>
<feature type="transmembrane region" description="Helical" evidence="1">
    <location>
        <begin position="118"/>
        <end position="139"/>
    </location>
</feature>
<sequence length="752" mass="86281">MAAICLFYAAWKKKASKKDYLPWLLFALALSFYTLADTTWALMSLIWQIEPFFSVADIFYLAAYPCFILGIIFLPHQKLTSLKKYISLIDVALILVVTFTLAEIFLIEPSLTDPNIGFLAILLSVVYVALDMLILTAILRLAFGRLSRGNVPLLFITFALVLQVAGDFIFSYQTINGLYLSGGIPDVIFIISYVFFALAGLSTAGVISWGKELNITPKVKKALDGESLFIFIIISFFYILALWVHTFSHERFEVVLISLALILLLVFIRQALYNRENRRLYLESLQSQMDLKKSYYFLQNIIDAVPQPIFYKDKEGRYKGFNQAFLDLTGKKREDLVEKTAKDVFGEKLAREYFLQDQELKKEGGVVNFESRIRDKNGDMRDVIFYRTTYTDPSGKYQGITGSITDITPVKTVQRALKESEEKYRSIVETAQEGIWIINKTGDTIFSNPRLKEMLGLSTREKLEKNIKNYLDEDKASLIIEDMDNWRDKLKPVYNLHLHRGDGEKIYVQMATSPIIKDEEFQGILALLSDITDRKNAEERLKSSLNEKETLLKEVHHRVKNNLQIVSSLLSLQYRNVDDELSRDILKESQSRVRSISLVHEGIYLSRNISRIDFKNYINRLATDLLYSYQRQEDIELNISTDPVEFNIETAVPCGLVITELVSNSIKHAFPEGKGKIDIELKVLEDKYRLIIRDNGQGLPTDFESQIKTSLGMRLVDSLVDQLDGTLEYRTNGGSEFKIIFQELDYVERVGF</sequence>
<dbReference type="PROSITE" id="PS50113">
    <property type="entry name" value="PAC"/>
    <property type="match status" value="2"/>
</dbReference>
<proteinExistence type="predicted"/>
<feature type="transmembrane region" description="Helical" evidence="1">
    <location>
        <begin position="254"/>
        <end position="272"/>
    </location>
</feature>
<dbReference type="Pfam" id="PF08448">
    <property type="entry name" value="PAS_4"/>
    <property type="match status" value="1"/>
</dbReference>
<protein>
    <submittedName>
        <fullName evidence="5">PAS domain S-box protein</fullName>
    </submittedName>
</protein>
<dbReference type="PROSITE" id="PS50109">
    <property type="entry name" value="HIS_KIN"/>
    <property type="match status" value="1"/>
</dbReference>
<feature type="transmembrane region" description="Helical" evidence="1">
    <location>
        <begin position="151"/>
        <end position="175"/>
    </location>
</feature>
<dbReference type="SMART" id="SM00091">
    <property type="entry name" value="PAS"/>
    <property type="match status" value="2"/>
</dbReference>
<dbReference type="InterPro" id="IPR013656">
    <property type="entry name" value="PAS_4"/>
</dbReference>
<dbReference type="Gene3D" id="3.30.565.10">
    <property type="entry name" value="Histidine kinase-like ATPase, C-terminal domain"/>
    <property type="match status" value="1"/>
</dbReference>
<evidence type="ECO:0000259" key="2">
    <source>
        <dbReference type="PROSITE" id="PS50109"/>
    </source>
</evidence>
<feature type="domain" description="PAC" evidence="4">
    <location>
        <begin position="367"/>
        <end position="419"/>
    </location>
</feature>
<evidence type="ECO:0000259" key="3">
    <source>
        <dbReference type="PROSITE" id="PS50112"/>
    </source>
</evidence>
<evidence type="ECO:0000256" key="1">
    <source>
        <dbReference type="SAM" id="Phobius"/>
    </source>
</evidence>
<feature type="domain" description="PAS" evidence="3">
    <location>
        <begin position="294"/>
        <end position="340"/>
    </location>
</feature>
<dbReference type="InterPro" id="IPR011495">
    <property type="entry name" value="Sig_transdc_His_kin_sub2_dim/P"/>
</dbReference>
<name>A0A8T8K697_9EURY</name>
<dbReference type="PANTHER" id="PTHR43065:SF23">
    <property type="entry name" value="SENSOR HISTIDINE KINASE PDTAS"/>
    <property type="match status" value="1"/>
</dbReference>
<feature type="domain" description="PAS" evidence="3">
    <location>
        <begin position="420"/>
        <end position="474"/>
    </location>
</feature>
<dbReference type="EMBL" id="CP058560">
    <property type="protein sequence ID" value="QUH22653.1"/>
    <property type="molecule type" value="Genomic_DNA"/>
</dbReference>
<dbReference type="InterPro" id="IPR001610">
    <property type="entry name" value="PAC"/>
</dbReference>
<dbReference type="Pfam" id="PF07568">
    <property type="entry name" value="HisKA_2"/>
    <property type="match status" value="1"/>
</dbReference>
<dbReference type="OrthoDB" id="8127at2157"/>
<dbReference type="NCBIfam" id="TIGR00229">
    <property type="entry name" value="sensory_box"/>
    <property type="match status" value="2"/>
</dbReference>
<organism evidence="5 6">
    <name type="scientific">Methanobacterium alkalithermotolerans</name>
    <dbReference type="NCBI Taxonomy" id="2731220"/>
    <lineage>
        <taxon>Archaea</taxon>
        <taxon>Methanobacteriati</taxon>
        <taxon>Methanobacteriota</taxon>
        <taxon>Methanomada group</taxon>
        <taxon>Methanobacteria</taxon>
        <taxon>Methanobacteriales</taxon>
        <taxon>Methanobacteriaceae</taxon>
        <taxon>Methanobacterium</taxon>
    </lineage>
</organism>
<evidence type="ECO:0000313" key="5">
    <source>
        <dbReference type="EMBL" id="QUH22653.1"/>
    </source>
</evidence>
<dbReference type="InterPro" id="IPR035965">
    <property type="entry name" value="PAS-like_dom_sf"/>
</dbReference>
<keyword evidence="6" id="KW-1185">Reference proteome</keyword>
<dbReference type="InterPro" id="IPR005467">
    <property type="entry name" value="His_kinase_dom"/>
</dbReference>
<evidence type="ECO:0000259" key="4">
    <source>
        <dbReference type="PROSITE" id="PS50113"/>
    </source>
</evidence>
<feature type="domain" description="Histidine kinase" evidence="2">
    <location>
        <begin position="554"/>
        <end position="745"/>
    </location>
</feature>
<dbReference type="InterPro" id="IPR003594">
    <property type="entry name" value="HATPase_dom"/>
</dbReference>
<dbReference type="Pfam" id="PF13426">
    <property type="entry name" value="PAS_9"/>
    <property type="match status" value="1"/>
</dbReference>
<dbReference type="SUPFAM" id="SSF55785">
    <property type="entry name" value="PYP-like sensor domain (PAS domain)"/>
    <property type="match status" value="2"/>
</dbReference>
<evidence type="ECO:0000313" key="6">
    <source>
        <dbReference type="Proteomes" id="UP000681041"/>
    </source>
</evidence>
<dbReference type="Pfam" id="PF02518">
    <property type="entry name" value="HATPase_c"/>
    <property type="match status" value="1"/>
</dbReference>
<dbReference type="SMART" id="SM00387">
    <property type="entry name" value="HATPase_c"/>
    <property type="match status" value="1"/>
</dbReference>
<dbReference type="GeneID" id="64819526"/>
<dbReference type="InterPro" id="IPR000014">
    <property type="entry name" value="PAS"/>
</dbReference>
<keyword evidence="1" id="KW-1133">Transmembrane helix</keyword>
<dbReference type="AlphaFoldDB" id="A0A8T8K697"/>
<dbReference type="InterPro" id="IPR036890">
    <property type="entry name" value="HATPase_C_sf"/>
</dbReference>
<feature type="transmembrane region" description="Helical" evidence="1">
    <location>
        <begin position="52"/>
        <end position="74"/>
    </location>
</feature>